<evidence type="ECO:0000256" key="1">
    <source>
        <dbReference type="SAM" id="SignalP"/>
    </source>
</evidence>
<name>A0AAQ3UDD3_PASNO</name>
<feature type="signal peptide" evidence="1">
    <location>
        <begin position="1"/>
        <end position="18"/>
    </location>
</feature>
<feature type="chain" id="PRO_5042851143" description="Secreted protein" evidence="1">
    <location>
        <begin position="19"/>
        <end position="148"/>
    </location>
</feature>
<proteinExistence type="predicted"/>
<reference evidence="2 3" key="1">
    <citation type="submission" date="2024-02" db="EMBL/GenBank/DDBJ databases">
        <title>High-quality chromosome-scale genome assembly of Pensacola bahiagrass (Paspalum notatum Flugge var. saurae).</title>
        <authorList>
            <person name="Vega J.M."/>
            <person name="Podio M."/>
            <person name="Orjuela J."/>
            <person name="Siena L.A."/>
            <person name="Pessino S.C."/>
            <person name="Combes M.C."/>
            <person name="Mariac C."/>
            <person name="Albertini E."/>
            <person name="Pupilli F."/>
            <person name="Ortiz J.P.A."/>
            <person name="Leblanc O."/>
        </authorList>
    </citation>
    <scope>NUCLEOTIDE SEQUENCE [LARGE SCALE GENOMIC DNA]</scope>
    <source>
        <strain evidence="2">R1</strain>
        <tissue evidence="2">Leaf</tissue>
    </source>
</reference>
<keyword evidence="1" id="KW-0732">Signal</keyword>
<protein>
    <recommendedName>
        <fullName evidence="4">Secreted protein</fullName>
    </recommendedName>
</protein>
<evidence type="ECO:0008006" key="4">
    <source>
        <dbReference type="Google" id="ProtNLM"/>
    </source>
</evidence>
<accession>A0AAQ3UDD3</accession>
<gene>
    <name evidence="2" type="ORF">U9M48_034597</name>
</gene>
<dbReference type="EMBL" id="CP144752">
    <property type="protein sequence ID" value="WVZ88040.1"/>
    <property type="molecule type" value="Genomic_DNA"/>
</dbReference>
<dbReference type="AlphaFoldDB" id="A0AAQ3UDD3"/>
<dbReference type="Proteomes" id="UP001341281">
    <property type="component" value="Chromosome 08"/>
</dbReference>
<sequence length="148" mass="16558">MLCLFLCFVGCAEWGGHHWRLRTHIGGCEIMKTRETTLKPEHDQLYSRRKAIVLGNDGGSVKQPHVPDRLDPWRPRILRAHSSESAVDSISAQFSSSEKQNDARKGRSLPVWWANGSGRSALIPSRVGTDVQTSAECKSLRKADVHEL</sequence>
<evidence type="ECO:0000313" key="3">
    <source>
        <dbReference type="Proteomes" id="UP001341281"/>
    </source>
</evidence>
<keyword evidence="3" id="KW-1185">Reference proteome</keyword>
<organism evidence="2 3">
    <name type="scientific">Paspalum notatum var. saurae</name>
    <dbReference type="NCBI Taxonomy" id="547442"/>
    <lineage>
        <taxon>Eukaryota</taxon>
        <taxon>Viridiplantae</taxon>
        <taxon>Streptophyta</taxon>
        <taxon>Embryophyta</taxon>
        <taxon>Tracheophyta</taxon>
        <taxon>Spermatophyta</taxon>
        <taxon>Magnoliopsida</taxon>
        <taxon>Liliopsida</taxon>
        <taxon>Poales</taxon>
        <taxon>Poaceae</taxon>
        <taxon>PACMAD clade</taxon>
        <taxon>Panicoideae</taxon>
        <taxon>Andropogonodae</taxon>
        <taxon>Paspaleae</taxon>
        <taxon>Paspalinae</taxon>
        <taxon>Paspalum</taxon>
    </lineage>
</organism>
<evidence type="ECO:0000313" key="2">
    <source>
        <dbReference type="EMBL" id="WVZ88040.1"/>
    </source>
</evidence>